<feature type="signal peptide" evidence="3">
    <location>
        <begin position="1"/>
        <end position="21"/>
    </location>
</feature>
<name>A0A414E8Y5_BACOV</name>
<dbReference type="RefSeq" id="WP_004311159.1">
    <property type="nucleotide sequence ID" value="NZ_CAXSRA010000004.1"/>
</dbReference>
<evidence type="ECO:0000313" key="7">
    <source>
        <dbReference type="EMBL" id="KAA3931396.1"/>
    </source>
</evidence>
<dbReference type="SUPFAM" id="SSF74650">
    <property type="entry name" value="Galactose mutarotase-like"/>
    <property type="match status" value="1"/>
</dbReference>
<evidence type="ECO:0000313" key="8">
    <source>
        <dbReference type="EMBL" id="KAA4664533.1"/>
    </source>
</evidence>
<dbReference type="Gene3D" id="2.60.40.1180">
    <property type="entry name" value="Golgi alpha-mannosidase II"/>
    <property type="match status" value="2"/>
</dbReference>
<dbReference type="GO" id="GO:0030246">
    <property type="term" value="F:carbohydrate binding"/>
    <property type="evidence" value="ECO:0007669"/>
    <property type="project" value="InterPro"/>
</dbReference>
<dbReference type="SUPFAM" id="SSF51445">
    <property type="entry name" value="(Trans)glycosidases"/>
    <property type="match status" value="1"/>
</dbReference>
<evidence type="ECO:0000313" key="9">
    <source>
        <dbReference type="EMBL" id="MDC2741874.1"/>
    </source>
</evidence>
<evidence type="ECO:0000256" key="1">
    <source>
        <dbReference type="ARBA" id="ARBA00007806"/>
    </source>
</evidence>
<evidence type="ECO:0000259" key="5">
    <source>
        <dbReference type="Pfam" id="PF17137"/>
    </source>
</evidence>
<dbReference type="EMBL" id="JAQNZF010000006">
    <property type="protein sequence ID" value="MDC2741874.1"/>
    <property type="molecule type" value="Genomic_DNA"/>
</dbReference>
<dbReference type="SUPFAM" id="SSF51011">
    <property type="entry name" value="Glycosyl hydrolase domain"/>
    <property type="match status" value="1"/>
</dbReference>
<dbReference type="GO" id="GO:0004553">
    <property type="term" value="F:hydrolase activity, hydrolyzing O-glycosyl compounds"/>
    <property type="evidence" value="ECO:0007669"/>
    <property type="project" value="InterPro"/>
</dbReference>
<evidence type="ECO:0000313" key="10">
    <source>
        <dbReference type="Proteomes" id="UP000365824"/>
    </source>
</evidence>
<feature type="domain" description="DUF5110" evidence="5">
    <location>
        <begin position="642"/>
        <end position="709"/>
    </location>
</feature>
<dbReference type="InterPro" id="IPR033403">
    <property type="entry name" value="DUF5110"/>
</dbReference>
<feature type="chain" id="PRO_5044085590" evidence="3">
    <location>
        <begin position="22"/>
        <end position="848"/>
    </location>
</feature>
<reference evidence="9" key="2">
    <citation type="submission" date="2022-10" db="EMBL/GenBank/DDBJ databases">
        <title>Human gut microbiome strain richness.</title>
        <authorList>
            <person name="Chen-Liaw A."/>
        </authorList>
    </citation>
    <scope>NUCLEOTIDE SEQUENCE</scope>
    <source>
        <strain evidence="9">BSD2780120875st1_E1_BSD2780120875_150330</strain>
    </source>
</reference>
<dbReference type="Gene3D" id="2.60.40.1760">
    <property type="entry name" value="glycosyl hydrolase (family 31)"/>
    <property type="match status" value="1"/>
</dbReference>
<keyword evidence="2 9" id="KW-0378">Hydrolase</keyword>
<proteinExistence type="inferred from homology"/>
<dbReference type="EMBL" id="VWFO01000010">
    <property type="protein sequence ID" value="KAA4664533.1"/>
    <property type="molecule type" value="Genomic_DNA"/>
</dbReference>
<dbReference type="InterPro" id="IPR017853">
    <property type="entry name" value="GH"/>
</dbReference>
<accession>A0A414E8Y5</accession>
<keyword evidence="2" id="KW-0326">Glycosidase</keyword>
<dbReference type="Gene3D" id="3.20.20.80">
    <property type="entry name" value="Glycosidases"/>
    <property type="match status" value="1"/>
</dbReference>
<dbReference type="InterPro" id="IPR013780">
    <property type="entry name" value="Glyco_hydro_b"/>
</dbReference>
<feature type="domain" description="Glycosyl hydrolase family 31 C-terminal" evidence="6">
    <location>
        <begin position="534"/>
        <end position="623"/>
    </location>
</feature>
<dbReference type="InterPro" id="IPR011013">
    <property type="entry name" value="Gal_mutarotase_sf_dom"/>
</dbReference>
<sequence length="848" mass="98239">MKRGLLLLLCVMQSFIFVLHAQNTQRNIAYTDGNVRFTVISDGAIRLEYAPDGKFVDDRSHIVVNRNYPQVDYKLKTRGGWVEITTSKMKMRYKKKSGQFTDKNLVITASKEILPFTWKPGMQQKGNLKGTYRTLDGMDGDTQTQTWVADTKKGDKLKLEDGLLATDGWTLIDDSQGLLFDDNKDWDWVKERPANGGQDWYFMAYGHDYKAALKDYTLFAGKVPLPPRYAFGYWWSRYWLYSDREFRNLIDNFHTYQIPLDVLVVDMDWHYTEQGKGGWTGWTWNRDLFPNPKEFLGYLKQNDVKITLNLHPADGVASYEEKYSGLAKDMGVDPQSKQTIPWINSDKKFIKNMFKNVLTPMEKDGVDFWWLDWQQRIYDPKVKNLSNTWWINYAFFSNMEKNRDTRPMLYHRWGGLGNHRYQVGFSGDAVVSWKSLDFQPYFNSTASNVLYGYWSHDLGGHIGESIDPEMYTRWLQFGALSPIMRTHSQKSAGLNKEPWVFNKEYCDVLRKTIQQRYEMAPYIYTMARKGYDEGLSLCRPMYYDHPDNKEAYEFRNEYMFGDDILVAPATAPAKDGYVQVRVWLPEGEWYELHTGTLLKGGQIVERPFAIDEYPIYVKAGAVLPMYTRKVMNLNGNDEEVVVTVFPGGNGISSFNFYEDNGNDKNYASEYAVTKLTSFSQGQERTIVIGKRDGRYKDMPESRSFKVKVLSSLVPQSVTVNGQPAKYEYLGEEFALSVDLPVLSCDQEKVIKIVYPTETADMNGLLGVSRRIAKSMEQLKYRDSYICFKEEFGKMGSLSEAVIYAPEKISSLVSDFWKSYTDLPEVLKRQGLNDENKAWFLQSICWSKQ</sequence>
<comment type="similarity">
    <text evidence="1 2">Belongs to the glycosyl hydrolase 31 family.</text>
</comment>
<dbReference type="Pfam" id="PF17137">
    <property type="entry name" value="DUF5110"/>
    <property type="match status" value="1"/>
</dbReference>
<gene>
    <name evidence="8" type="ORF">F3B98_10600</name>
    <name evidence="7" type="ORF">F3F25_00265</name>
    <name evidence="9" type="ORF">PO382_06520</name>
</gene>
<dbReference type="EMBL" id="VWLB01000001">
    <property type="protein sequence ID" value="KAA3931396.1"/>
    <property type="molecule type" value="Genomic_DNA"/>
</dbReference>
<comment type="caution">
    <text evidence="8">The sequence shown here is derived from an EMBL/GenBank/DDBJ whole genome shotgun (WGS) entry which is preliminary data.</text>
</comment>
<organism evidence="8 11">
    <name type="scientific">Bacteroides ovatus</name>
    <dbReference type="NCBI Taxonomy" id="28116"/>
    <lineage>
        <taxon>Bacteria</taxon>
        <taxon>Pseudomonadati</taxon>
        <taxon>Bacteroidota</taxon>
        <taxon>Bacteroidia</taxon>
        <taxon>Bacteroidales</taxon>
        <taxon>Bacteroidaceae</taxon>
        <taxon>Bacteroides</taxon>
    </lineage>
</organism>
<dbReference type="PANTHER" id="PTHR43863:SF2">
    <property type="entry name" value="MALTASE-GLUCOAMYLASE"/>
    <property type="match status" value="1"/>
</dbReference>
<evidence type="ECO:0000256" key="2">
    <source>
        <dbReference type="RuleBase" id="RU361185"/>
    </source>
</evidence>
<dbReference type="Pfam" id="PF01055">
    <property type="entry name" value="Glyco_hydro_31_2nd"/>
    <property type="match status" value="1"/>
</dbReference>
<evidence type="ECO:0000259" key="6">
    <source>
        <dbReference type="Pfam" id="PF21365"/>
    </source>
</evidence>
<keyword evidence="3" id="KW-0732">Signal</keyword>
<evidence type="ECO:0000256" key="3">
    <source>
        <dbReference type="SAM" id="SignalP"/>
    </source>
</evidence>
<dbReference type="InterPro" id="IPR048395">
    <property type="entry name" value="Glyco_hydro_31_C"/>
</dbReference>
<dbReference type="CDD" id="cd06595">
    <property type="entry name" value="GH31_u1"/>
    <property type="match status" value="1"/>
</dbReference>
<dbReference type="PANTHER" id="PTHR43863">
    <property type="entry name" value="HYDROLASE, PUTATIVE (AFU_ORTHOLOGUE AFUA_1G03140)-RELATED"/>
    <property type="match status" value="1"/>
</dbReference>
<evidence type="ECO:0000313" key="11">
    <source>
        <dbReference type="Proteomes" id="UP000435985"/>
    </source>
</evidence>
<dbReference type="InterPro" id="IPR000322">
    <property type="entry name" value="Glyco_hydro_31_TIM"/>
</dbReference>
<dbReference type="Proteomes" id="UP001219389">
    <property type="component" value="Unassembled WGS sequence"/>
</dbReference>
<dbReference type="Pfam" id="PF21365">
    <property type="entry name" value="Glyco_hydro_31_3rd"/>
    <property type="match status" value="1"/>
</dbReference>
<dbReference type="GO" id="GO:0005975">
    <property type="term" value="P:carbohydrate metabolic process"/>
    <property type="evidence" value="ECO:0007669"/>
    <property type="project" value="InterPro"/>
</dbReference>
<dbReference type="Proteomes" id="UP000365824">
    <property type="component" value="Unassembled WGS sequence"/>
</dbReference>
<feature type="domain" description="Glycoside hydrolase family 31 TIM barrel" evidence="4">
    <location>
        <begin position="224"/>
        <end position="526"/>
    </location>
</feature>
<protein>
    <submittedName>
        <fullName evidence="8">DUF5110 domain-containing protein</fullName>
    </submittedName>
    <submittedName>
        <fullName evidence="9">Glycoside hydrolase family 31 protein</fullName>
    </submittedName>
</protein>
<reference evidence="10 11" key="1">
    <citation type="journal article" date="2019" name="Nat. Med.">
        <title>A library of human gut bacterial isolates paired with longitudinal multiomics data enables mechanistic microbiome research.</title>
        <authorList>
            <person name="Poyet M."/>
            <person name="Groussin M."/>
            <person name="Gibbons S.M."/>
            <person name="Avila-Pacheco J."/>
            <person name="Jiang X."/>
            <person name="Kearney S.M."/>
            <person name="Perrotta A.R."/>
            <person name="Berdy B."/>
            <person name="Zhao S."/>
            <person name="Lieberman T.D."/>
            <person name="Swanson P.K."/>
            <person name="Smith M."/>
            <person name="Roesemann S."/>
            <person name="Alexander J.E."/>
            <person name="Rich S.A."/>
            <person name="Livny J."/>
            <person name="Vlamakis H."/>
            <person name="Clish C."/>
            <person name="Bullock K."/>
            <person name="Deik A."/>
            <person name="Scott J."/>
            <person name="Pierce K.A."/>
            <person name="Xavier R.J."/>
            <person name="Alm E.J."/>
        </authorList>
    </citation>
    <scope>NUCLEOTIDE SEQUENCE [LARGE SCALE GENOMIC DNA]</scope>
    <source>
        <strain evidence="8 11">BIOML-A14</strain>
        <strain evidence="7 10">BIOML-A160</strain>
    </source>
</reference>
<dbReference type="AlphaFoldDB" id="A0A414E8Y5"/>
<dbReference type="Proteomes" id="UP000435985">
    <property type="component" value="Unassembled WGS sequence"/>
</dbReference>
<dbReference type="InterPro" id="IPR051816">
    <property type="entry name" value="Glycosyl_Hydrolase_31"/>
</dbReference>
<evidence type="ECO:0000259" key="4">
    <source>
        <dbReference type="Pfam" id="PF01055"/>
    </source>
</evidence>